<dbReference type="AlphaFoldDB" id="A0AAV5I0F6"/>
<organism evidence="2 3">
    <name type="scientific">Rubroshorea leprosula</name>
    <dbReference type="NCBI Taxonomy" id="152421"/>
    <lineage>
        <taxon>Eukaryota</taxon>
        <taxon>Viridiplantae</taxon>
        <taxon>Streptophyta</taxon>
        <taxon>Embryophyta</taxon>
        <taxon>Tracheophyta</taxon>
        <taxon>Spermatophyta</taxon>
        <taxon>Magnoliopsida</taxon>
        <taxon>eudicotyledons</taxon>
        <taxon>Gunneridae</taxon>
        <taxon>Pentapetalae</taxon>
        <taxon>rosids</taxon>
        <taxon>malvids</taxon>
        <taxon>Malvales</taxon>
        <taxon>Dipterocarpaceae</taxon>
        <taxon>Rubroshorea</taxon>
    </lineage>
</organism>
<feature type="compositionally biased region" description="Polar residues" evidence="1">
    <location>
        <begin position="43"/>
        <end position="60"/>
    </location>
</feature>
<name>A0AAV5I0F6_9ROSI</name>
<evidence type="ECO:0000313" key="2">
    <source>
        <dbReference type="EMBL" id="GKU94612.1"/>
    </source>
</evidence>
<sequence length="172" mass="19617">MMKSGCVAGGCRNVESPLNLKWPEGEKKFLKKLIIENEKLAKNSSPLSDRSQGPTKSRSLPSDFEPSECSEGYSYAYSRRRFIGIYRFTMKKEEESVVKRTKRWFRERRQRKSRKSQLDKSVNGGSAGCFPLSWLKVLLVCVAEVDVHDHVQSSVCRTTAPTKVYPNEFLAS</sequence>
<evidence type="ECO:0000313" key="3">
    <source>
        <dbReference type="Proteomes" id="UP001054252"/>
    </source>
</evidence>
<evidence type="ECO:0000256" key="1">
    <source>
        <dbReference type="SAM" id="MobiDB-lite"/>
    </source>
</evidence>
<accession>A0AAV5I0F6</accession>
<comment type="caution">
    <text evidence="2">The sequence shown here is derived from an EMBL/GenBank/DDBJ whole genome shotgun (WGS) entry which is preliminary data.</text>
</comment>
<gene>
    <name evidence="2" type="ORF">SLEP1_g8076</name>
</gene>
<keyword evidence="3" id="KW-1185">Reference proteome</keyword>
<dbReference type="Proteomes" id="UP001054252">
    <property type="component" value="Unassembled WGS sequence"/>
</dbReference>
<reference evidence="2 3" key="1">
    <citation type="journal article" date="2021" name="Commun. Biol.">
        <title>The genome of Shorea leprosula (Dipterocarpaceae) highlights the ecological relevance of drought in aseasonal tropical rainforests.</title>
        <authorList>
            <person name="Ng K.K.S."/>
            <person name="Kobayashi M.J."/>
            <person name="Fawcett J.A."/>
            <person name="Hatakeyama M."/>
            <person name="Paape T."/>
            <person name="Ng C.H."/>
            <person name="Ang C.C."/>
            <person name="Tnah L.H."/>
            <person name="Lee C.T."/>
            <person name="Nishiyama T."/>
            <person name="Sese J."/>
            <person name="O'Brien M.J."/>
            <person name="Copetti D."/>
            <person name="Mohd Noor M.I."/>
            <person name="Ong R.C."/>
            <person name="Putra M."/>
            <person name="Sireger I.Z."/>
            <person name="Indrioko S."/>
            <person name="Kosugi Y."/>
            <person name="Izuno A."/>
            <person name="Isagi Y."/>
            <person name="Lee S.L."/>
            <person name="Shimizu K.K."/>
        </authorList>
    </citation>
    <scope>NUCLEOTIDE SEQUENCE [LARGE SCALE GENOMIC DNA]</scope>
    <source>
        <strain evidence="2">214</strain>
    </source>
</reference>
<proteinExistence type="predicted"/>
<dbReference type="EMBL" id="BPVZ01000008">
    <property type="protein sequence ID" value="GKU94612.1"/>
    <property type="molecule type" value="Genomic_DNA"/>
</dbReference>
<feature type="region of interest" description="Disordered" evidence="1">
    <location>
        <begin position="43"/>
        <end position="70"/>
    </location>
</feature>
<protein>
    <submittedName>
        <fullName evidence="2">Uncharacterized protein</fullName>
    </submittedName>
</protein>